<organism evidence="2 3">
    <name type="scientific">candidate division LCP-89 bacterium B3_LCP</name>
    <dbReference type="NCBI Taxonomy" id="2012998"/>
    <lineage>
        <taxon>Bacteria</taxon>
        <taxon>Pseudomonadati</taxon>
        <taxon>Bacteria division LCP-89</taxon>
    </lineage>
</organism>
<evidence type="ECO:0000256" key="1">
    <source>
        <dbReference type="ARBA" id="ARBA00005534"/>
    </source>
</evidence>
<evidence type="ECO:0000313" key="3">
    <source>
        <dbReference type="Proteomes" id="UP000319619"/>
    </source>
</evidence>
<dbReference type="Gene3D" id="2.60.120.460">
    <property type="entry name" value="YjbQ-like"/>
    <property type="match status" value="1"/>
</dbReference>
<dbReference type="AlphaFoldDB" id="A0A532V6K9"/>
<protein>
    <recommendedName>
        <fullName evidence="4">Secondary thiamine-phosphate synthase enzyme</fullName>
    </recommendedName>
</protein>
<dbReference type="PROSITE" id="PS01314">
    <property type="entry name" value="UPF0047"/>
    <property type="match status" value="1"/>
</dbReference>
<evidence type="ECO:0008006" key="4">
    <source>
        <dbReference type="Google" id="ProtNLM"/>
    </source>
</evidence>
<dbReference type="Proteomes" id="UP000319619">
    <property type="component" value="Unassembled WGS sequence"/>
</dbReference>
<accession>A0A532V6K9</accession>
<dbReference type="NCBIfam" id="TIGR00149">
    <property type="entry name" value="TIGR00149_YjbQ"/>
    <property type="match status" value="1"/>
</dbReference>
<dbReference type="SUPFAM" id="SSF111038">
    <property type="entry name" value="YjbQ-like"/>
    <property type="match status" value="1"/>
</dbReference>
<dbReference type="PIRSF" id="PIRSF004681">
    <property type="entry name" value="UCP004681"/>
    <property type="match status" value="1"/>
</dbReference>
<dbReference type="PANTHER" id="PTHR30615">
    <property type="entry name" value="UNCHARACTERIZED PROTEIN YJBQ-RELATED"/>
    <property type="match status" value="1"/>
</dbReference>
<sequence length="133" mass="14449">MKAEIKTRQRCELVAIDPLLEDAIKSSGLREGVICVYVPHTTAGILINENADPAVKHDIIASLEKKIPFSEGYLHQEGNSAAHIKASLVGSSVQVPVSDGTLKLGTWQSVFFAEFDGPRNRSVWITPIHQGTS</sequence>
<dbReference type="PANTHER" id="PTHR30615:SF8">
    <property type="entry name" value="UPF0047 PROTEIN C4A8.02C"/>
    <property type="match status" value="1"/>
</dbReference>
<dbReference type="InterPro" id="IPR001602">
    <property type="entry name" value="UPF0047_YjbQ-like"/>
</dbReference>
<proteinExistence type="inferred from homology"/>
<dbReference type="Pfam" id="PF01894">
    <property type="entry name" value="YjbQ"/>
    <property type="match status" value="1"/>
</dbReference>
<name>A0A532V6K9_UNCL8</name>
<evidence type="ECO:0000313" key="2">
    <source>
        <dbReference type="EMBL" id="TKJ42597.1"/>
    </source>
</evidence>
<reference evidence="2 3" key="1">
    <citation type="submission" date="2017-06" db="EMBL/GenBank/DDBJ databases">
        <title>Novel microbial phyla capable of carbon fixation and sulfur reduction in deep-sea sediments.</title>
        <authorList>
            <person name="Huang J."/>
            <person name="Baker B."/>
            <person name="Wang Y."/>
        </authorList>
    </citation>
    <scope>NUCLEOTIDE SEQUENCE [LARGE SCALE GENOMIC DNA]</scope>
    <source>
        <strain evidence="2">B3_LCP</strain>
    </source>
</reference>
<dbReference type="InterPro" id="IPR035917">
    <property type="entry name" value="YjbQ-like_sf"/>
</dbReference>
<comment type="similarity">
    <text evidence="1">Belongs to the UPF0047 family.</text>
</comment>
<dbReference type="EMBL" id="NJBN01000001">
    <property type="protein sequence ID" value="TKJ42597.1"/>
    <property type="molecule type" value="Genomic_DNA"/>
</dbReference>
<comment type="caution">
    <text evidence="2">The sequence shown here is derived from an EMBL/GenBank/DDBJ whole genome shotgun (WGS) entry which is preliminary data.</text>
</comment>
<gene>
    <name evidence="2" type="ORF">CEE37_02510</name>
</gene>